<keyword evidence="2" id="KW-1185">Reference proteome</keyword>
<gene>
    <name evidence="1" type="ORF">ACFFIA_31030</name>
</gene>
<evidence type="ECO:0000313" key="1">
    <source>
        <dbReference type="EMBL" id="MFC0532094.1"/>
    </source>
</evidence>
<dbReference type="RefSeq" id="WP_377257609.1">
    <property type="nucleotide sequence ID" value="NZ_JBHLUH010000064.1"/>
</dbReference>
<reference evidence="1 2" key="1">
    <citation type="submission" date="2024-09" db="EMBL/GenBank/DDBJ databases">
        <authorList>
            <person name="Sun Q."/>
            <person name="Mori K."/>
        </authorList>
    </citation>
    <scope>NUCLEOTIDE SEQUENCE [LARGE SCALE GENOMIC DNA]</scope>
    <source>
        <strain evidence="1 2">TBRC 3947</strain>
    </source>
</reference>
<evidence type="ECO:0000313" key="2">
    <source>
        <dbReference type="Proteomes" id="UP001589867"/>
    </source>
</evidence>
<name>A0ABV6MC71_9ACTN</name>
<protein>
    <submittedName>
        <fullName evidence="1">Uncharacterized protein</fullName>
    </submittedName>
</protein>
<dbReference type="EMBL" id="JBHLUH010000064">
    <property type="protein sequence ID" value="MFC0532094.1"/>
    <property type="molecule type" value="Genomic_DNA"/>
</dbReference>
<accession>A0ABV6MC71</accession>
<dbReference type="Proteomes" id="UP001589867">
    <property type="component" value="Unassembled WGS sequence"/>
</dbReference>
<sequence>MAAVVNNLRPNLRLRRRYLQTPVRMYRNEPGRRVWLVGLVHHGERRYFHAIKDLVLALQGQGAAVHYEERS</sequence>
<proteinExistence type="predicted"/>
<organism evidence="1 2">
    <name type="scientific">Phytohabitans kaempferiae</name>
    <dbReference type="NCBI Taxonomy" id="1620943"/>
    <lineage>
        <taxon>Bacteria</taxon>
        <taxon>Bacillati</taxon>
        <taxon>Actinomycetota</taxon>
        <taxon>Actinomycetes</taxon>
        <taxon>Micromonosporales</taxon>
        <taxon>Micromonosporaceae</taxon>
    </lineage>
</organism>
<comment type="caution">
    <text evidence="1">The sequence shown here is derived from an EMBL/GenBank/DDBJ whole genome shotgun (WGS) entry which is preliminary data.</text>
</comment>